<dbReference type="PANTHER" id="PTHR33449">
    <property type="entry name" value="NUCLEOID-ASSOCIATED PROTEIN YBAB"/>
    <property type="match status" value="1"/>
</dbReference>
<keyword evidence="3" id="KW-0175">Coiled coil</keyword>
<keyword evidence="2" id="KW-0963">Cytoplasm</keyword>
<evidence type="ECO:0000313" key="4">
    <source>
        <dbReference type="EMBL" id="TMI75991.1"/>
    </source>
</evidence>
<feature type="coiled-coil region" evidence="3">
    <location>
        <begin position="4"/>
        <end position="31"/>
    </location>
</feature>
<dbReference type="InterPro" id="IPR004401">
    <property type="entry name" value="YbaB/EbfC"/>
</dbReference>
<dbReference type="Pfam" id="PF02575">
    <property type="entry name" value="YbaB_DNA_bd"/>
    <property type="match status" value="1"/>
</dbReference>
<evidence type="ECO:0000313" key="5">
    <source>
        <dbReference type="Proteomes" id="UP000318834"/>
    </source>
</evidence>
<comment type="caution">
    <text evidence="4">The sequence shown here is derived from an EMBL/GenBank/DDBJ whole genome shotgun (WGS) entry which is preliminary data.</text>
</comment>
<reference evidence="4 5" key="1">
    <citation type="journal article" date="2019" name="Nat. Microbiol.">
        <title>Mediterranean grassland soil C-N compound turnover is dependent on rainfall and depth, and is mediated by genomically divergent microorganisms.</title>
        <authorList>
            <person name="Diamond S."/>
            <person name="Andeer P.F."/>
            <person name="Li Z."/>
            <person name="Crits-Christoph A."/>
            <person name="Burstein D."/>
            <person name="Anantharaman K."/>
            <person name="Lane K.R."/>
            <person name="Thomas B.C."/>
            <person name="Pan C."/>
            <person name="Northen T.R."/>
            <person name="Banfield J.F."/>
        </authorList>
    </citation>
    <scope>NUCLEOTIDE SEQUENCE [LARGE SCALE GENOMIC DNA]</scope>
    <source>
        <strain evidence="4">NP_8</strain>
    </source>
</reference>
<evidence type="ECO:0000256" key="3">
    <source>
        <dbReference type="SAM" id="Coils"/>
    </source>
</evidence>
<proteinExistence type="inferred from homology"/>
<dbReference type="InterPro" id="IPR036894">
    <property type="entry name" value="YbaB-like_sf"/>
</dbReference>
<name>A0A537IXF2_9BACT</name>
<comment type="subcellular location">
    <subcellularLocation>
        <location evidence="2">Cytoplasm</location>
        <location evidence="2">Nucleoid</location>
    </subcellularLocation>
</comment>
<comment type="subunit">
    <text evidence="2">Homodimer.</text>
</comment>
<gene>
    <name evidence="4" type="ORF">E6H05_04990</name>
</gene>
<sequence>MRDLGKMMKQVQKLQQDVTRLQEELKAERVEATAGGGVVRAIANGHGELQEITIDPSVVNPSDVGLLQDLVVAAVGEAQRLAKQKAEERMRGLTGGLPLPPGLI</sequence>
<dbReference type="GO" id="GO:0003677">
    <property type="term" value="F:DNA binding"/>
    <property type="evidence" value="ECO:0007669"/>
    <property type="project" value="UniProtKB-UniRule"/>
</dbReference>
<accession>A0A537IXF2</accession>
<dbReference type="AlphaFoldDB" id="A0A537IXF2"/>
<evidence type="ECO:0000256" key="2">
    <source>
        <dbReference type="HAMAP-Rule" id="MF_00274"/>
    </source>
</evidence>
<organism evidence="4 5">
    <name type="scientific">Candidatus Segetimicrobium genomatis</name>
    <dbReference type="NCBI Taxonomy" id="2569760"/>
    <lineage>
        <taxon>Bacteria</taxon>
        <taxon>Bacillati</taxon>
        <taxon>Candidatus Sysuimicrobiota</taxon>
        <taxon>Candidatus Sysuimicrobiia</taxon>
        <taxon>Candidatus Sysuimicrobiales</taxon>
        <taxon>Candidatus Segetimicrobiaceae</taxon>
        <taxon>Candidatus Segetimicrobium</taxon>
    </lineage>
</organism>
<comment type="similarity">
    <text evidence="2">Belongs to the YbaB/EbfC family.</text>
</comment>
<protein>
    <recommendedName>
        <fullName evidence="2">Nucleoid-associated protein E6H05_04990</fullName>
    </recommendedName>
</protein>
<dbReference type="NCBIfam" id="TIGR00103">
    <property type="entry name" value="DNA_YbaB_EbfC"/>
    <property type="match status" value="1"/>
</dbReference>
<dbReference type="GO" id="GO:0005829">
    <property type="term" value="C:cytosol"/>
    <property type="evidence" value="ECO:0007669"/>
    <property type="project" value="TreeGrafter"/>
</dbReference>
<dbReference type="PANTHER" id="PTHR33449:SF1">
    <property type="entry name" value="NUCLEOID-ASSOCIATED PROTEIN YBAB"/>
    <property type="match status" value="1"/>
</dbReference>
<dbReference type="Proteomes" id="UP000318834">
    <property type="component" value="Unassembled WGS sequence"/>
</dbReference>
<dbReference type="HAMAP" id="MF_00274">
    <property type="entry name" value="DNA_YbaB_EbfC"/>
    <property type="match status" value="1"/>
</dbReference>
<keyword evidence="1 2" id="KW-0238">DNA-binding</keyword>
<evidence type="ECO:0000256" key="1">
    <source>
        <dbReference type="ARBA" id="ARBA00023125"/>
    </source>
</evidence>
<dbReference type="GO" id="GO:0043590">
    <property type="term" value="C:bacterial nucleoid"/>
    <property type="evidence" value="ECO:0007669"/>
    <property type="project" value="UniProtKB-UniRule"/>
</dbReference>
<dbReference type="EMBL" id="VBAP01000032">
    <property type="protein sequence ID" value="TMI75991.1"/>
    <property type="molecule type" value="Genomic_DNA"/>
</dbReference>
<dbReference type="Gene3D" id="3.30.1310.10">
    <property type="entry name" value="Nucleoid-associated protein YbaB-like domain"/>
    <property type="match status" value="1"/>
</dbReference>
<dbReference type="PIRSF" id="PIRSF004555">
    <property type="entry name" value="UCP004555"/>
    <property type="match status" value="1"/>
</dbReference>
<dbReference type="SUPFAM" id="SSF82607">
    <property type="entry name" value="YbaB-like"/>
    <property type="match status" value="1"/>
</dbReference>
<comment type="function">
    <text evidence="2">Binds to DNA and alters its conformation. May be involved in regulation of gene expression, nucleoid organization and DNA protection.</text>
</comment>